<protein>
    <recommendedName>
        <fullName evidence="5">Annexin</fullName>
    </recommendedName>
</protein>
<keyword evidence="1" id="KW-0677">Repeat</keyword>
<dbReference type="InterPro" id="IPR018502">
    <property type="entry name" value="Annexin_repeat"/>
</dbReference>
<evidence type="ECO:0000313" key="3">
    <source>
        <dbReference type="EMBL" id="CAH9122984.1"/>
    </source>
</evidence>
<dbReference type="GO" id="GO:0009651">
    <property type="term" value="P:response to salt stress"/>
    <property type="evidence" value="ECO:0007669"/>
    <property type="project" value="TreeGrafter"/>
</dbReference>
<dbReference type="GO" id="GO:0009408">
    <property type="term" value="P:response to heat"/>
    <property type="evidence" value="ECO:0007669"/>
    <property type="project" value="TreeGrafter"/>
</dbReference>
<dbReference type="Proteomes" id="UP001152523">
    <property type="component" value="Unassembled WGS sequence"/>
</dbReference>
<dbReference type="Pfam" id="PF00191">
    <property type="entry name" value="Annexin"/>
    <property type="match status" value="2"/>
</dbReference>
<dbReference type="SUPFAM" id="SSF47874">
    <property type="entry name" value="Annexin"/>
    <property type="match status" value="1"/>
</dbReference>
<evidence type="ECO:0000313" key="4">
    <source>
        <dbReference type="Proteomes" id="UP001152523"/>
    </source>
</evidence>
<gene>
    <name evidence="3" type="ORF">CEPIT_LOCUS24867</name>
</gene>
<dbReference type="AlphaFoldDB" id="A0AAV0EKD2"/>
<dbReference type="InterPro" id="IPR037104">
    <property type="entry name" value="Annexin_sf"/>
</dbReference>
<dbReference type="SMART" id="SM00335">
    <property type="entry name" value="ANX"/>
    <property type="match status" value="2"/>
</dbReference>
<dbReference type="PANTHER" id="PTHR10502">
    <property type="entry name" value="ANNEXIN"/>
    <property type="match status" value="1"/>
</dbReference>
<dbReference type="EMBL" id="CAMAPF010000928">
    <property type="protein sequence ID" value="CAH9122984.1"/>
    <property type="molecule type" value="Genomic_DNA"/>
</dbReference>
<proteinExistence type="predicted"/>
<evidence type="ECO:0000256" key="1">
    <source>
        <dbReference type="ARBA" id="ARBA00022737"/>
    </source>
</evidence>
<organism evidence="3 4">
    <name type="scientific">Cuscuta epithymum</name>
    <dbReference type="NCBI Taxonomy" id="186058"/>
    <lineage>
        <taxon>Eukaryota</taxon>
        <taxon>Viridiplantae</taxon>
        <taxon>Streptophyta</taxon>
        <taxon>Embryophyta</taxon>
        <taxon>Tracheophyta</taxon>
        <taxon>Spermatophyta</taxon>
        <taxon>Magnoliopsida</taxon>
        <taxon>eudicotyledons</taxon>
        <taxon>Gunneridae</taxon>
        <taxon>Pentapetalae</taxon>
        <taxon>asterids</taxon>
        <taxon>lamiids</taxon>
        <taxon>Solanales</taxon>
        <taxon>Convolvulaceae</taxon>
        <taxon>Cuscuteae</taxon>
        <taxon>Cuscuta</taxon>
        <taxon>Cuscuta subgen. Cuscuta</taxon>
    </lineage>
</organism>
<dbReference type="PROSITE" id="PS00223">
    <property type="entry name" value="ANNEXIN_1"/>
    <property type="match status" value="1"/>
</dbReference>
<dbReference type="GO" id="GO:0005737">
    <property type="term" value="C:cytoplasm"/>
    <property type="evidence" value="ECO:0007669"/>
    <property type="project" value="TreeGrafter"/>
</dbReference>
<accession>A0AAV0EKD2</accession>
<dbReference type="InterPro" id="IPR018252">
    <property type="entry name" value="Annexin_repeat_CS"/>
</dbReference>
<dbReference type="GO" id="GO:0005886">
    <property type="term" value="C:plasma membrane"/>
    <property type="evidence" value="ECO:0007669"/>
    <property type="project" value="TreeGrafter"/>
</dbReference>
<dbReference type="GO" id="GO:0009414">
    <property type="term" value="P:response to water deprivation"/>
    <property type="evidence" value="ECO:0007669"/>
    <property type="project" value="TreeGrafter"/>
</dbReference>
<keyword evidence="4" id="KW-1185">Reference proteome</keyword>
<name>A0AAV0EKD2_9ASTE</name>
<dbReference type="PROSITE" id="PS51897">
    <property type="entry name" value="ANNEXIN_2"/>
    <property type="match status" value="2"/>
</dbReference>
<sequence>MPLKKVLVGLVSSYRYDKKVVDTTIANLEAAKLHEAIQTRQLHSDDVIYILSTRNLGQLRASFERYKQDYGYSIDQHITSCGKGLLESIMKVVILCIDSPEKHFAEVVRTSVIGLGTDEDALTRAIVTRAEIDMLKVRGEYNKMNSSSLDQAVADDTSGDYRDFLMTLLGLGI</sequence>
<evidence type="ECO:0000256" key="2">
    <source>
        <dbReference type="ARBA" id="ARBA00023216"/>
    </source>
</evidence>
<keyword evidence="2" id="KW-0041">Annexin</keyword>
<dbReference type="FunFam" id="1.10.220.10:FF:000001">
    <property type="entry name" value="Annexin"/>
    <property type="match status" value="1"/>
</dbReference>
<dbReference type="GO" id="GO:0005544">
    <property type="term" value="F:calcium-dependent phospholipid binding"/>
    <property type="evidence" value="ECO:0007669"/>
    <property type="project" value="InterPro"/>
</dbReference>
<reference evidence="3" key="1">
    <citation type="submission" date="2022-07" db="EMBL/GenBank/DDBJ databases">
        <authorList>
            <person name="Macas J."/>
            <person name="Novak P."/>
            <person name="Neumann P."/>
        </authorList>
    </citation>
    <scope>NUCLEOTIDE SEQUENCE</scope>
</reference>
<dbReference type="GO" id="GO:0005509">
    <property type="term" value="F:calcium ion binding"/>
    <property type="evidence" value="ECO:0007669"/>
    <property type="project" value="InterPro"/>
</dbReference>
<dbReference type="GO" id="GO:0001786">
    <property type="term" value="F:phosphatidylserine binding"/>
    <property type="evidence" value="ECO:0007669"/>
    <property type="project" value="TreeGrafter"/>
</dbReference>
<comment type="caution">
    <text evidence="3">The sequence shown here is derived from an EMBL/GenBank/DDBJ whole genome shotgun (WGS) entry which is preliminary data.</text>
</comment>
<dbReference type="Gene3D" id="1.10.220.10">
    <property type="entry name" value="Annexin"/>
    <property type="match status" value="2"/>
</dbReference>
<dbReference type="PANTHER" id="PTHR10502:SF99">
    <property type="entry name" value="ANNEXIN D3"/>
    <property type="match status" value="1"/>
</dbReference>
<dbReference type="GO" id="GO:0009409">
    <property type="term" value="P:response to cold"/>
    <property type="evidence" value="ECO:0007669"/>
    <property type="project" value="TreeGrafter"/>
</dbReference>
<evidence type="ECO:0008006" key="5">
    <source>
        <dbReference type="Google" id="ProtNLM"/>
    </source>
</evidence>